<keyword evidence="10" id="KW-1185">Reference proteome</keyword>
<dbReference type="Proteomes" id="UP000054937">
    <property type="component" value="Unassembled WGS sequence"/>
</dbReference>
<dbReference type="FunFam" id="2.60.40.790:FF:000001">
    <property type="entry name" value="Nuclear migration protein nudC"/>
    <property type="match status" value="1"/>
</dbReference>
<dbReference type="EMBL" id="LDAU01000179">
    <property type="protein sequence ID" value="KRX01062.1"/>
    <property type="molecule type" value="Genomic_DNA"/>
</dbReference>
<evidence type="ECO:0000313" key="9">
    <source>
        <dbReference type="EMBL" id="KRX01062.1"/>
    </source>
</evidence>
<evidence type="ECO:0000313" key="10">
    <source>
        <dbReference type="Proteomes" id="UP000054937"/>
    </source>
</evidence>
<keyword evidence="4" id="KW-0963">Cytoplasm</keyword>
<sequence>MSEDDPRFDGIFMNVIQQKQGINGFFDSIFSFLRRQTDFFADKAQAEKVMIQSCSKQFEIWEKQKKGKNQEEEDKKKREEERKKKEQERKLKEEKQKKEQEAAIAKQQQEEEQKQQKQEKSAEEGDKKEEEEDNTPAPIGNGGKTDKYYWTQTLDELQVYIPIESSLKAKQLDINIQPKEVNVQIKGSVESFLKGNWFEPINSEDSFWTIEDGDVQDYNGKYIHLQVQKWKNQMHWWDCVVQGGPKINTQKIQPENSQLSDLDGETRQTVEKMMFDMRQKQMGKPTSDEQKKQEMLQQFMKQHPEMDFSKAKFG</sequence>
<dbReference type="InterPro" id="IPR037898">
    <property type="entry name" value="NudC_fam"/>
</dbReference>
<feature type="compositionally biased region" description="Basic and acidic residues" evidence="7">
    <location>
        <begin position="302"/>
        <end position="314"/>
    </location>
</feature>
<gene>
    <name evidence="9" type="ORF">PPERSA_00810</name>
</gene>
<proteinExistence type="inferred from homology"/>
<dbReference type="GO" id="GO:0051082">
    <property type="term" value="F:unfolded protein binding"/>
    <property type="evidence" value="ECO:0007669"/>
    <property type="project" value="TreeGrafter"/>
</dbReference>
<dbReference type="PROSITE" id="PS51203">
    <property type="entry name" value="CS"/>
    <property type="match status" value="1"/>
</dbReference>
<feature type="region of interest" description="Disordered" evidence="7">
    <location>
        <begin position="280"/>
        <end position="314"/>
    </location>
</feature>
<comment type="caution">
    <text evidence="9">The sequence shown here is derived from an EMBL/GenBank/DDBJ whole genome shotgun (WGS) entry which is preliminary data.</text>
</comment>
<dbReference type="InterPro" id="IPR008978">
    <property type="entry name" value="HSP20-like_chaperone"/>
</dbReference>
<evidence type="ECO:0000259" key="8">
    <source>
        <dbReference type="PROSITE" id="PS51203"/>
    </source>
</evidence>
<dbReference type="Pfam" id="PF14050">
    <property type="entry name" value="Nudc_N"/>
    <property type="match status" value="1"/>
</dbReference>
<keyword evidence="5" id="KW-0597">Phosphoprotein</keyword>
<reference evidence="9 10" key="1">
    <citation type="journal article" date="2015" name="Sci. Rep.">
        <title>Genome of the facultative scuticociliatosis pathogen Pseudocohnilembus persalinus provides insight into its virulence through horizontal gene transfer.</title>
        <authorList>
            <person name="Xiong J."/>
            <person name="Wang G."/>
            <person name="Cheng J."/>
            <person name="Tian M."/>
            <person name="Pan X."/>
            <person name="Warren A."/>
            <person name="Jiang C."/>
            <person name="Yuan D."/>
            <person name="Miao W."/>
        </authorList>
    </citation>
    <scope>NUCLEOTIDE SEQUENCE [LARGE SCALE GENOMIC DNA]</scope>
    <source>
        <strain evidence="9">36N120E</strain>
    </source>
</reference>
<dbReference type="GO" id="GO:0005737">
    <property type="term" value="C:cytoplasm"/>
    <property type="evidence" value="ECO:0007669"/>
    <property type="project" value="UniProtKB-SubCell"/>
</dbReference>
<evidence type="ECO:0000256" key="2">
    <source>
        <dbReference type="ARBA" id="ARBA00010513"/>
    </source>
</evidence>
<evidence type="ECO:0000256" key="3">
    <source>
        <dbReference type="ARBA" id="ARBA00017641"/>
    </source>
</evidence>
<dbReference type="SUPFAM" id="SSF49764">
    <property type="entry name" value="HSP20-like chaperones"/>
    <property type="match status" value="1"/>
</dbReference>
<accession>A0A0V0QFS2</accession>
<evidence type="ECO:0000256" key="1">
    <source>
        <dbReference type="ARBA" id="ARBA00004496"/>
    </source>
</evidence>
<evidence type="ECO:0000256" key="5">
    <source>
        <dbReference type="ARBA" id="ARBA00022553"/>
    </source>
</evidence>
<dbReference type="InParanoid" id="A0A0V0QFS2"/>
<protein>
    <recommendedName>
        <fullName evidence="3">Nuclear migration protein nudC</fullName>
    </recommendedName>
    <alternativeName>
        <fullName evidence="6">Nuclear distribution protein C homolog</fullName>
    </alternativeName>
</protein>
<dbReference type="AlphaFoldDB" id="A0A0V0QFS2"/>
<evidence type="ECO:0000256" key="4">
    <source>
        <dbReference type="ARBA" id="ARBA00022490"/>
    </source>
</evidence>
<dbReference type="CDD" id="cd06467">
    <property type="entry name" value="p23_NUDC_like"/>
    <property type="match status" value="1"/>
</dbReference>
<dbReference type="InterPro" id="IPR007052">
    <property type="entry name" value="CS_dom"/>
</dbReference>
<dbReference type="OrthoDB" id="416217at2759"/>
<dbReference type="GO" id="GO:0006457">
    <property type="term" value="P:protein folding"/>
    <property type="evidence" value="ECO:0007669"/>
    <property type="project" value="TreeGrafter"/>
</dbReference>
<dbReference type="InterPro" id="IPR025934">
    <property type="entry name" value="NudC_N_dom"/>
</dbReference>
<evidence type="ECO:0000256" key="6">
    <source>
        <dbReference type="ARBA" id="ARBA00030427"/>
    </source>
</evidence>
<organism evidence="9 10">
    <name type="scientific">Pseudocohnilembus persalinus</name>
    <name type="common">Ciliate</name>
    <dbReference type="NCBI Taxonomy" id="266149"/>
    <lineage>
        <taxon>Eukaryota</taxon>
        <taxon>Sar</taxon>
        <taxon>Alveolata</taxon>
        <taxon>Ciliophora</taxon>
        <taxon>Intramacronucleata</taxon>
        <taxon>Oligohymenophorea</taxon>
        <taxon>Scuticociliatia</taxon>
        <taxon>Philasterida</taxon>
        <taxon>Pseudocohnilembidae</taxon>
        <taxon>Pseudocohnilembus</taxon>
    </lineage>
</organism>
<comment type="subcellular location">
    <subcellularLocation>
        <location evidence="1">Cytoplasm</location>
    </subcellularLocation>
</comment>
<dbReference type="Pfam" id="PF04969">
    <property type="entry name" value="CS"/>
    <property type="match status" value="1"/>
</dbReference>
<feature type="domain" description="CS" evidence="8">
    <location>
        <begin position="143"/>
        <end position="241"/>
    </location>
</feature>
<dbReference type="PANTHER" id="PTHR12356">
    <property type="entry name" value="NUCLEAR MOVEMENT PROTEIN NUDC"/>
    <property type="match status" value="1"/>
</dbReference>
<evidence type="ECO:0000256" key="7">
    <source>
        <dbReference type="SAM" id="MobiDB-lite"/>
    </source>
</evidence>
<dbReference type="PANTHER" id="PTHR12356:SF3">
    <property type="entry name" value="NUCLEAR MIGRATION PROTEIN NUDC"/>
    <property type="match status" value="1"/>
</dbReference>
<dbReference type="OMA" id="NQMEWWS"/>
<comment type="similarity">
    <text evidence="2">Belongs to the nudC family.</text>
</comment>
<feature type="compositionally biased region" description="Basic and acidic residues" evidence="7">
    <location>
        <begin position="62"/>
        <end position="101"/>
    </location>
</feature>
<dbReference type="Gene3D" id="2.60.40.790">
    <property type="match status" value="1"/>
</dbReference>
<feature type="region of interest" description="Disordered" evidence="7">
    <location>
        <begin position="62"/>
        <end position="146"/>
    </location>
</feature>
<name>A0A0V0QFS2_PSEPJ</name>
<feature type="compositionally biased region" description="Basic and acidic residues" evidence="7">
    <location>
        <begin position="108"/>
        <end position="128"/>
    </location>
</feature>